<proteinExistence type="predicted"/>
<accession>A0A1I2DQF9</accession>
<dbReference type="AlphaFoldDB" id="A0A1I2DQF9"/>
<keyword evidence="2" id="KW-1185">Reference proteome</keyword>
<name>A0A1I2DQF9_9BACT</name>
<dbReference type="RefSeq" id="WP_170135614.1">
    <property type="nucleotide sequence ID" value="NZ_FOMX01000020.1"/>
</dbReference>
<evidence type="ECO:0000313" key="2">
    <source>
        <dbReference type="Proteomes" id="UP000199400"/>
    </source>
</evidence>
<sequence length="47" mass="5170">MDALAFIALFGLILPAVAAATSEVRDRIESNRLHREVLRTFAVAKSE</sequence>
<dbReference type="Proteomes" id="UP000199400">
    <property type="component" value="Unassembled WGS sequence"/>
</dbReference>
<reference evidence="2" key="1">
    <citation type="submission" date="2016-10" db="EMBL/GenBank/DDBJ databases">
        <authorList>
            <person name="Varghese N."/>
            <person name="Submissions S."/>
        </authorList>
    </citation>
    <scope>NUCLEOTIDE SEQUENCE [LARGE SCALE GENOMIC DNA]</scope>
    <source>
        <strain evidence="2">ATCC 25963</strain>
    </source>
</reference>
<dbReference type="EMBL" id="FOMX01000020">
    <property type="protein sequence ID" value="SFE82120.1"/>
    <property type="molecule type" value="Genomic_DNA"/>
</dbReference>
<gene>
    <name evidence="1" type="ORF">SAMN02745121_05643</name>
</gene>
<protein>
    <submittedName>
        <fullName evidence="1">Uncharacterized protein</fullName>
    </submittedName>
</protein>
<evidence type="ECO:0000313" key="1">
    <source>
        <dbReference type="EMBL" id="SFE82120.1"/>
    </source>
</evidence>
<dbReference type="STRING" id="54.SAMN02745121_05643"/>
<organism evidence="1 2">
    <name type="scientific">Nannocystis exedens</name>
    <dbReference type="NCBI Taxonomy" id="54"/>
    <lineage>
        <taxon>Bacteria</taxon>
        <taxon>Pseudomonadati</taxon>
        <taxon>Myxococcota</taxon>
        <taxon>Polyangia</taxon>
        <taxon>Nannocystales</taxon>
        <taxon>Nannocystaceae</taxon>
        <taxon>Nannocystis</taxon>
    </lineage>
</organism>